<dbReference type="GO" id="GO:0051087">
    <property type="term" value="F:protein-folding chaperone binding"/>
    <property type="evidence" value="ECO:0007669"/>
    <property type="project" value="TreeGrafter"/>
</dbReference>
<accession>A0A395H0P7</accession>
<dbReference type="Pfam" id="PF05180">
    <property type="entry name" value="zf-DNL"/>
    <property type="match status" value="1"/>
</dbReference>
<dbReference type="GO" id="GO:0005739">
    <property type="term" value="C:mitochondrion"/>
    <property type="evidence" value="ECO:0007669"/>
    <property type="project" value="TreeGrafter"/>
</dbReference>
<keyword evidence="1" id="KW-0479">Metal-binding</keyword>
<evidence type="ECO:0000256" key="3">
    <source>
        <dbReference type="ARBA" id="ARBA00022833"/>
    </source>
</evidence>
<dbReference type="GO" id="GO:0030150">
    <property type="term" value="P:protein import into mitochondrial matrix"/>
    <property type="evidence" value="ECO:0007669"/>
    <property type="project" value="TreeGrafter"/>
</dbReference>
<feature type="non-terminal residue" evidence="7">
    <location>
        <position position="197"/>
    </location>
</feature>
<dbReference type="PANTHER" id="PTHR20922:SF13">
    <property type="entry name" value="DNL-TYPE ZINC FINGER PROTEIN"/>
    <property type="match status" value="1"/>
</dbReference>
<dbReference type="PANTHER" id="PTHR20922">
    <property type="entry name" value="DNL-TYPE ZINC FINGER PROTEIN"/>
    <property type="match status" value="1"/>
</dbReference>
<dbReference type="InterPro" id="IPR007853">
    <property type="entry name" value="Znf_DNL-typ"/>
</dbReference>
<organism evidence="7 8">
    <name type="scientific">Aspergillus ibericus CBS 121593</name>
    <dbReference type="NCBI Taxonomy" id="1448316"/>
    <lineage>
        <taxon>Eukaryota</taxon>
        <taxon>Fungi</taxon>
        <taxon>Dikarya</taxon>
        <taxon>Ascomycota</taxon>
        <taxon>Pezizomycotina</taxon>
        <taxon>Eurotiomycetes</taxon>
        <taxon>Eurotiomycetidae</taxon>
        <taxon>Eurotiales</taxon>
        <taxon>Aspergillaceae</taxon>
        <taxon>Aspergillus</taxon>
        <taxon>Aspergillus subgen. Circumdati</taxon>
    </lineage>
</organism>
<sequence>MRSFTFLSKGLRGLQGVSIPRSSSRSLSSNLIRHRPSHPTLPSIHSRLSTSTYLLTSTRHNSSSNPPNKTNNDTAPPLTTSTSTPETTAQNAAANRLRREQEPAYQITFTCKPCGHRSSHRISKHGYHRGTVLIKCPSCENRHVISDHLKIFFDEKSTLEDILKKQGGKVVRGYVDGDMEFWEDGSVKAAGGEGEKD</sequence>
<dbReference type="GeneID" id="37224264"/>
<evidence type="ECO:0000313" key="7">
    <source>
        <dbReference type="EMBL" id="RAL01376.1"/>
    </source>
</evidence>
<evidence type="ECO:0000256" key="1">
    <source>
        <dbReference type="ARBA" id="ARBA00022723"/>
    </source>
</evidence>
<dbReference type="Proteomes" id="UP000249402">
    <property type="component" value="Unassembled WGS sequence"/>
</dbReference>
<dbReference type="GO" id="GO:0050821">
    <property type="term" value="P:protein stabilization"/>
    <property type="evidence" value="ECO:0007669"/>
    <property type="project" value="TreeGrafter"/>
</dbReference>
<keyword evidence="8" id="KW-1185">Reference proteome</keyword>
<evidence type="ECO:0000256" key="4">
    <source>
        <dbReference type="PROSITE-ProRule" id="PRU00834"/>
    </source>
</evidence>
<protein>
    <submittedName>
        <fullName evidence="7">Zf-DNL-domain-containing protein</fullName>
    </submittedName>
</protein>
<feature type="region of interest" description="Disordered" evidence="5">
    <location>
        <begin position="18"/>
        <end position="90"/>
    </location>
</feature>
<name>A0A395H0P7_9EURO</name>
<proteinExistence type="predicted"/>
<evidence type="ECO:0000256" key="2">
    <source>
        <dbReference type="ARBA" id="ARBA00022771"/>
    </source>
</evidence>
<dbReference type="InterPro" id="IPR024158">
    <property type="entry name" value="Mt_import_TIM15"/>
</dbReference>
<feature type="compositionally biased region" description="Low complexity" evidence="5">
    <location>
        <begin position="18"/>
        <end position="31"/>
    </location>
</feature>
<gene>
    <name evidence="7" type="ORF">BO80DRAFT_424925</name>
</gene>
<feature type="compositionally biased region" description="Low complexity" evidence="5">
    <location>
        <begin position="46"/>
        <end position="89"/>
    </location>
</feature>
<evidence type="ECO:0000313" key="8">
    <source>
        <dbReference type="Proteomes" id="UP000249402"/>
    </source>
</evidence>
<dbReference type="EMBL" id="KZ824436">
    <property type="protein sequence ID" value="RAL01376.1"/>
    <property type="molecule type" value="Genomic_DNA"/>
</dbReference>
<reference evidence="7 8" key="1">
    <citation type="submission" date="2018-02" db="EMBL/GenBank/DDBJ databases">
        <title>The genomes of Aspergillus section Nigri reveals drivers in fungal speciation.</title>
        <authorList>
            <consortium name="DOE Joint Genome Institute"/>
            <person name="Vesth T.C."/>
            <person name="Nybo J."/>
            <person name="Theobald S."/>
            <person name="Brandl J."/>
            <person name="Frisvad J.C."/>
            <person name="Nielsen K.F."/>
            <person name="Lyhne E.K."/>
            <person name="Kogle M.E."/>
            <person name="Kuo A."/>
            <person name="Riley R."/>
            <person name="Clum A."/>
            <person name="Nolan M."/>
            <person name="Lipzen A."/>
            <person name="Salamov A."/>
            <person name="Henrissat B."/>
            <person name="Wiebenga A."/>
            <person name="De vries R.P."/>
            <person name="Grigoriev I.V."/>
            <person name="Mortensen U.H."/>
            <person name="Andersen M.R."/>
            <person name="Baker S.E."/>
        </authorList>
    </citation>
    <scope>NUCLEOTIDE SEQUENCE [LARGE SCALE GENOMIC DNA]</scope>
    <source>
        <strain evidence="7 8">CBS 121593</strain>
    </source>
</reference>
<evidence type="ECO:0000256" key="5">
    <source>
        <dbReference type="SAM" id="MobiDB-lite"/>
    </source>
</evidence>
<dbReference type="GO" id="GO:0008270">
    <property type="term" value="F:zinc ion binding"/>
    <property type="evidence" value="ECO:0007669"/>
    <property type="project" value="UniProtKB-KW"/>
</dbReference>
<dbReference type="RefSeq" id="XP_025575703.1">
    <property type="nucleotide sequence ID" value="XM_025719399.1"/>
</dbReference>
<dbReference type="PROSITE" id="PS51501">
    <property type="entry name" value="ZF_DNL"/>
    <property type="match status" value="1"/>
</dbReference>
<keyword evidence="3" id="KW-0862">Zinc</keyword>
<dbReference type="AlphaFoldDB" id="A0A395H0P7"/>
<dbReference type="GO" id="GO:0006457">
    <property type="term" value="P:protein folding"/>
    <property type="evidence" value="ECO:0007669"/>
    <property type="project" value="TreeGrafter"/>
</dbReference>
<keyword evidence="2 4" id="KW-0863">Zinc-finger</keyword>
<dbReference type="OrthoDB" id="512667at2759"/>
<feature type="domain" description="DNL-type" evidence="6">
    <location>
        <begin position="100"/>
        <end position="195"/>
    </location>
</feature>
<dbReference type="VEuPathDB" id="FungiDB:BO80DRAFT_424925"/>
<evidence type="ECO:0000259" key="6">
    <source>
        <dbReference type="PROSITE" id="PS51501"/>
    </source>
</evidence>
<dbReference type="STRING" id="1448316.A0A395H0P7"/>